<sequence length="486" mass="52419">MRRLGKQQLFKRNFGFVSIFGFSLILMGTWETLLGTVAFGLGNGGPSGLIYTYIGVYIGFILVVASMAEMSSMAPTSGGQYHWVSEFASRRYQKQVSYFIGWLSVLGYQVGVSFGAFVSGTIIQGLIVLNYPEYEYQRWHGTLIAIAVTVVVTLFNVFMASYLPLVEMVIGFLHFAGWLGILVPLWALAPRTPSEQVWNSFVDAGWGSTGAACLVGMITNVGAFIGGDAPAHMAEEVKSASKILPRAMMWTIMINGALGLVTLITFCYTVGDVESAITSPTGYPIIQVFYGATGSKASATGLSSLLVVLNVANNLTNMAGASRQLFAFARDCGVPFSPWLSHVSPSYDVPINAINLSSLIACILHCINIGSSIAFNIIVSIGSVALITSYMTSVGCVTWRRLRGLPLLESHFSMKKIGLAVNLLSLAFLALILVFCFFPPIPNPPASGMNWAIVVYAGVLGIAGVYYLLRARHTYNGPVEYVRKSA</sequence>
<name>A0ACB6QDY9_9PLEO</name>
<dbReference type="Proteomes" id="UP000799755">
    <property type="component" value="Unassembled WGS sequence"/>
</dbReference>
<evidence type="ECO:0000313" key="2">
    <source>
        <dbReference type="Proteomes" id="UP000799755"/>
    </source>
</evidence>
<protein>
    <submittedName>
        <fullName evidence="1">Amino acid transporter</fullName>
    </submittedName>
</protein>
<gene>
    <name evidence="1" type="ORF">BDR25DRAFT_272097</name>
</gene>
<keyword evidence="2" id="KW-1185">Reference proteome</keyword>
<feature type="non-terminal residue" evidence="1">
    <location>
        <position position="486"/>
    </location>
</feature>
<dbReference type="EMBL" id="MU003538">
    <property type="protein sequence ID" value="KAF2464360.1"/>
    <property type="molecule type" value="Genomic_DNA"/>
</dbReference>
<reference evidence="1" key="1">
    <citation type="journal article" date="2020" name="Stud. Mycol.">
        <title>101 Dothideomycetes genomes: a test case for predicting lifestyles and emergence of pathogens.</title>
        <authorList>
            <person name="Haridas S."/>
            <person name="Albert R."/>
            <person name="Binder M."/>
            <person name="Bloem J."/>
            <person name="Labutti K."/>
            <person name="Salamov A."/>
            <person name="Andreopoulos B."/>
            <person name="Baker S."/>
            <person name="Barry K."/>
            <person name="Bills G."/>
            <person name="Bluhm B."/>
            <person name="Cannon C."/>
            <person name="Castanera R."/>
            <person name="Culley D."/>
            <person name="Daum C."/>
            <person name="Ezra D."/>
            <person name="Gonzalez J."/>
            <person name="Henrissat B."/>
            <person name="Kuo A."/>
            <person name="Liang C."/>
            <person name="Lipzen A."/>
            <person name="Lutzoni F."/>
            <person name="Magnuson J."/>
            <person name="Mondo S."/>
            <person name="Nolan M."/>
            <person name="Ohm R."/>
            <person name="Pangilinan J."/>
            <person name="Park H.-J."/>
            <person name="Ramirez L."/>
            <person name="Alfaro M."/>
            <person name="Sun H."/>
            <person name="Tritt A."/>
            <person name="Yoshinaga Y."/>
            <person name="Zwiers L.-H."/>
            <person name="Turgeon B."/>
            <person name="Goodwin S."/>
            <person name="Spatafora J."/>
            <person name="Crous P."/>
            <person name="Grigoriev I."/>
        </authorList>
    </citation>
    <scope>NUCLEOTIDE SEQUENCE</scope>
    <source>
        <strain evidence="1">ATCC 200398</strain>
    </source>
</reference>
<evidence type="ECO:0000313" key="1">
    <source>
        <dbReference type="EMBL" id="KAF2464360.1"/>
    </source>
</evidence>
<accession>A0ACB6QDY9</accession>
<comment type="caution">
    <text evidence="1">The sequence shown here is derived from an EMBL/GenBank/DDBJ whole genome shotgun (WGS) entry which is preliminary data.</text>
</comment>
<proteinExistence type="predicted"/>
<organism evidence="1 2">
    <name type="scientific">Lindgomyces ingoldianus</name>
    <dbReference type="NCBI Taxonomy" id="673940"/>
    <lineage>
        <taxon>Eukaryota</taxon>
        <taxon>Fungi</taxon>
        <taxon>Dikarya</taxon>
        <taxon>Ascomycota</taxon>
        <taxon>Pezizomycotina</taxon>
        <taxon>Dothideomycetes</taxon>
        <taxon>Pleosporomycetidae</taxon>
        <taxon>Pleosporales</taxon>
        <taxon>Lindgomycetaceae</taxon>
        <taxon>Lindgomyces</taxon>
    </lineage>
</organism>